<dbReference type="EMBL" id="DTGZ01000175">
    <property type="protein sequence ID" value="HGV98472.1"/>
    <property type="molecule type" value="Genomic_DNA"/>
</dbReference>
<dbReference type="InterPro" id="IPR018323">
    <property type="entry name" value="OM_lipoprot_carrier_LolA_Pbac"/>
</dbReference>
<evidence type="ECO:0000256" key="8">
    <source>
        <dbReference type="ARBA" id="ARBA00023186"/>
    </source>
</evidence>
<dbReference type="InterPro" id="IPR029046">
    <property type="entry name" value="LolA/LolB/LppX"/>
</dbReference>
<keyword evidence="9" id="KW-0449">Lipoprotein</keyword>
<reference evidence="9" key="1">
    <citation type="journal article" date="2020" name="mSystems">
        <title>Genome- and Community-Level Interaction Insights into Carbon Utilization and Element Cycling Functions of Hydrothermarchaeota in Hydrothermal Sediment.</title>
        <authorList>
            <person name="Zhou Z."/>
            <person name="Liu Y."/>
            <person name="Xu W."/>
            <person name="Pan J."/>
            <person name="Luo Z.H."/>
            <person name="Li M."/>
        </authorList>
    </citation>
    <scope>NUCLEOTIDE SEQUENCE [LARGE SCALE GENOMIC DNA]</scope>
    <source>
        <strain evidence="9">SpSt-774</strain>
    </source>
</reference>
<evidence type="ECO:0000313" key="9">
    <source>
        <dbReference type="EMBL" id="HGV98472.1"/>
    </source>
</evidence>
<keyword evidence="6" id="KW-0574">Periplasm</keyword>
<comment type="subunit">
    <text evidence="3">Monomer.</text>
</comment>
<evidence type="ECO:0000256" key="3">
    <source>
        <dbReference type="ARBA" id="ARBA00011245"/>
    </source>
</evidence>
<comment type="subcellular location">
    <subcellularLocation>
        <location evidence="1">Periplasm</location>
    </subcellularLocation>
</comment>
<name>A0A7C4XA10_UNCW3</name>
<dbReference type="CDD" id="cd16325">
    <property type="entry name" value="LolA"/>
    <property type="match status" value="1"/>
</dbReference>
<keyword evidence="7" id="KW-0653">Protein transport</keyword>
<comment type="similarity">
    <text evidence="2">Belongs to the LolA family.</text>
</comment>
<evidence type="ECO:0000256" key="2">
    <source>
        <dbReference type="ARBA" id="ARBA00007615"/>
    </source>
</evidence>
<dbReference type="PANTHER" id="PTHR35869">
    <property type="entry name" value="OUTER-MEMBRANE LIPOPROTEIN CARRIER PROTEIN"/>
    <property type="match status" value="1"/>
</dbReference>
<keyword evidence="5" id="KW-0813">Transport</keyword>
<evidence type="ECO:0000256" key="6">
    <source>
        <dbReference type="ARBA" id="ARBA00022764"/>
    </source>
</evidence>
<dbReference type="Gene3D" id="2.50.20.10">
    <property type="entry name" value="Lipoprotein localisation LolA/LolB/LppX"/>
    <property type="match status" value="1"/>
</dbReference>
<dbReference type="InterPro" id="IPR004564">
    <property type="entry name" value="OM_lipoprot_carrier_LolA-like"/>
</dbReference>
<dbReference type="GO" id="GO:0042597">
    <property type="term" value="C:periplasmic space"/>
    <property type="evidence" value="ECO:0007669"/>
    <property type="project" value="UniProtKB-SubCell"/>
</dbReference>
<dbReference type="NCBIfam" id="TIGR00547">
    <property type="entry name" value="lolA"/>
    <property type="match status" value="1"/>
</dbReference>
<evidence type="ECO:0000256" key="1">
    <source>
        <dbReference type="ARBA" id="ARBA00004418"/>
    </source>
</evidence>
<evidence type="ECO:0000256" key="4">
    <source>
        <dbReference type="ARBA" id="ARBA00014035"/>
    </source>
</evidence>
<gene>
    <name evidence="9" type="primary">lolA</name>
    <name evidence="9" type="ORF">ENV60_09295</name>
</gene>
<evidence type="ECO:0000256" key="5">
    <source>
        <dbReference type="ARBA" id="ARBA00022448"/>
    </source>
</evidence>
<dbReference type="Pfam" id="PF03548">
    <property type="entry name" value="LolA"/>
    <property type="match status" value="1"/>
</dbReference>
<keyword evidence="8" id="KW-0143">Chaperone</keyword>
<dbReference type="GO" id="GO:0042953">
    <property type="term" value="P:lipoprotein transport"/>
    <property type="evidence" value="ECO:0007669"/>
    <property type="project" value="InterPro"/>
</dbReference>
<accession>A0A7C4XA10</accession>
<protein>
    <recommendedName>
        <fullName evidence="4">Outer-membrane lipoprotein carrier protein</fullName>
    </recommendedName>
</protein>
<evidence type="ECO:0000256" key="7">
    <source>
        <dbReference type="ARBA" id="ARBA00022927"/>
    </source>
</evidence>
<proteinExistence type="inferred from homology"/>
<organism evidence="9">
    <name type="scientific">candidate division WOR-3 bacterium</name>
    <dbReference type="NCBI Taxonomy" id="2052148"/>
    <lineage>
        <taxon>Bacteria</taxon>
        <taxon>Bacteria division WOR-3</taxon>
    </lineage>
</organism>
<dbReference type="PANTHER" id="PTHR35869:SF1">
    <property type="entry name" value="OUTER-MEMBRANE LIPOPROTEIN CARRIER PROTEIN"/>
    <property type="match status" value="1"/>
</dbReference>
<comment type="caution">
    <text evidence="9">The sequence shown here is derived from an EMBL/GenBank/DDBJ whole genome shotgun (WGS) entry which is preliminary data.</text>
</comment>
<dbReference type="AlphaFoldDB" id="A0A7C4XA10"/>
<dbReference type="SUPFAM" id="SSF89392">
    <property type="entry name" value="Prokaryotic lipoproteins and lipoprotein localization factors"/>
    <property type="match status" value="1"/>
</dbReference>
<sequence length="247" mass="29149">MKILAKMSDKSDNLQSVQIHPLIKTLTSPFFCVKLECKRRTMRNKTIISFLLILSLSPLWPIELNEVVDKTLENYRNLRSFYIEFTQEFCEKASGTCQSFSGRIYFLKPNYFRMEIENPKQIYVGDSISLWIYLKEKNKVIRQHLGNEIPFAVNPDIFLKDYQERFNAELKTNQFYEIILTPKEETEIYERISVIINKDNFKITGITVIDEAGAENKFFFKNIQLNKKISKKIFEFNPPKGVEVIEQ</sequence>